<accession>A0A2S9JM90</accession>
<organism evidence="2 3">
    <name type="scientific">Sphingobacterium gobiense</name>
    <dbReference type="NCBI Taxonomy" id="1382456"/>
    <lineage>
        <taxon>Bacteria</taxon>
        <taxon>Pseudomonadati</taxon>
        <taxon>Bacteroidota</taxon>
        <taxon>Sphingobacteriia</taxon>
        <taxon>Sphingobacteriales</taxon>
        <taxon>Sphingobacteriaceae</taxon>
        <taxon>Sphingobacterium</taxon>
    </lineage>
</organism>
<sequence>MFNEQIKTSLTMKILLGLNIAAAIFLILNQILYLVSPDSLIVTILGVLWELGIIPIIGFMLISVVMLFVKLLKKDFSLYAPVLLSVVFNIFLLFILPYLIE</sequence>
<dbReference type="EMBL" id="PVBS01000002">
    <property type="protein sequence ID" value="PRD54260.1"/>
    <property type="molecule type" value="Genomic_DNA"/>
</dbReference>
<feature type="transmembrane region" description="Helical" evidence="1">
    <location>
        <begin position="41"/>
        <end position="69"/>
    </location>
</feature>
<feature type="transmembrane region" description="Helical" evidence="1">
    <location>
        <begin position="76"/>
        <end position="100"/>
    </location>
</feature>
<protein>
    <submittedName>
        <fullName evidence="2">Uncharacterized protein</fullName>
    </submittedName>
</protein>
<keyword evidence="1" id="KW-0472">Membrane</keyword>
<dbReference type="AlphaFoldDB" id="A0A2S9JM90"/>
<keyword evidence="1" id="KW-1133">Transmembrane helix</keyword>
<keyword evidence="1" id="KW-0812">Transmembrane</keyword>
<proteinExistence type="predicted"/>
<dbReference type="Proteomes" id="UP000238642">
    <property type="component" value="Unassembled WGS sequence"/>
</dbReference>
<feature type="transmembrane region" description="Helical" evidence="1">
    <location>
        <begin position="12"/>
        <end position="35"/>
    </location>
</feature>
<keyword evidence="3" id="KW-1185">Reference proteome</keyword>
<reference evidence="2 3" key="1">
    <citation type="submission" date="2018-02" db="EMBL/GenBank/DDBJ databases">
        <title>The draft genome of Sphingobacterium gobiense H7.</title>
        <authorList>
            <person name="Li L."/>
            <person name="Liu L."/>
            <person name="Zhang X."/>
            <person name="Wang T."/>
            <person name="Liang L."/>
        </authorList>
    </citation>
    <scope>NUCLEOTIDE SEQUENCE [LARGE SCALE GENOMIC DNA]</scope>
    <source>
        <strain evidence="2 3">ACCC 05757</strain>
    </source>
</reference>
<evidence type="ECO:0000256" key="1">
    <source>
        <dbReference type="SAM" id="Phobius"/>
    </source>
</evidence>
<name>A0A2S9JM90_9SPHI</name>
<comment type="caution">
    <text evidence="2">The sequence shown here is derived from an EMBL/GenBank/DDBJ whole genome shotgun (WGS) entry which is preliminary data.</text>
</comment>
<evidence type="ECO:0000313" key="3">
    <source>
        <dbReference type="Proteomes" id="UP000238642"/>
    </source>
</evidence>
<gene>
    <name evidence="2" type="ORF">C5749_12350</name>
</gene>
<evidence type="ECO:0000313" key="2">
    <source>
        <dbReference type="EMBL" id="PRD54260.1"/>
    </source>
</evidence>